<comment type="caution">
    <text evidence="1">The sequence shown here is derived from an EMBL/GenBank/DDBJ whole genome shotgun (WGS) entry which is preliminary data.</text>
</comment>
<name>A0AAV4NPB9_CAEEX</name>
<evidence type="ECO:0000313" key="2">
    <source>
        <dbReference type="Proteomes" id="UP001054945"/>
    </source>
</evidence>
<proteinExistence type="predicted"/>
<dbReference type="Proteomes" id="UP001054945">
    <property type="component" value="Unassembled WGS sequence"/>
</dbReference>
<organism evidence="1 2">
    <name type="scientific">Caerostris extrusa</name>
    <name type="common">Bark spider</name>
    <name type="synonym">Caerostris bankana</name>
    <dbReference type="NCBI Taxonomy" id="172846"/>
    <lineage>
        <taxon>Eukaryota</taxon>
        <taxon>Metazoa</taxon>
        <taxon>Ecdysozoa</taxon>
        <taxon>Arthropoda</taxon>
        <taxon>Chelicerata</taxon>
        <taxon>Arachnida</taxon>
        <taxon>Araneae</taxon>
        <taxon>Araneomorphae</taxon>
        <taxon>Entelegynae</taxon>
        <taxon>Araneoidea</taxon>
        <taxon>Araneidae</taxon>
        <taxon>Caerostris</taxon>
    </lineage>
</organism>
<gene>
    <name evidence="1" type="primary">PTPDC1_2</name>
    <name evidence="1" type="ORF">CEXT_587941</name>
</gene>
<accession>A0AAV4NPB9</accession>
<evidence type="ECO:0000313" key="1">
    <source>
        <dbReference type="EMBL" id="GIX86634.1"/>
    </source>
</evidence>
<sequence>MTAQLGTKKTWQSMEYIPIGLQMTFFAMARPNTEAIEKYNIIQQFRDKGISSIINLQMPGEHPYCGNALDASGFSCIILSCLWIMTVS</sequence>
<keyword evidence="2" id="KW-1185">Reference proteome</keyword>
<protein>
    <submittedName>
        <fullName evidence="1">Protein tyrosine phosphatase domain-containing protein 1</fullName>
    </submittedName>
</protein>
<reference evidence="1 2" key="1">
    <citation type="submission" date="2021-06" db="EMBL/GenBank/DDBJ databases">
        <title>Caerostris extrusa draft genome.</title>
        <authorList>
            <person name="Kono N."/>
            <person name="Arakawa K."/>
        </authorList>
    </citation>
    <scope>NUCLEOTIDE SEQUENCE [LARGE SCALE GENOMIC DNA]</scope>
</reference>
<dbReference type="AlphaFoldDB" id="A0AAV4NPB9"/>
<dbReference type="EMBL" id="BPLR01003603">
    <property type="protein sequence ID" value="GIX86634.1"/>
    <property type="molecule type" value="Genomic_DNA"/>
</dbReference>